<reference evidence="4 5" key="1">
    <citation type="submission" date="2016-11" db="EMBL/GenBank/DDBJ databases">
        <authorList>
            <person name="Jaros S."/>
            <person name="Januszkiewicz K."/>
            <person name="Wedrychowicz H."/>
        </authorList>
    </citation>
    <scope>NUCLEOTIDE SEQUENCE [LARGE SCALE GENOMIC DNA]</scope>
    <source>
        <strain evidence="4 5">DSM 4740</strain>
    </source>
</reference>
<dbReference type="Gene3D" id="2.40.50.100">
    <property type="match status" value="2"/>
</dbReference>
<dbReference type="OrthoDB" id="286173at2"/>
<feature type="transmembrane region" description="Helical" evidence="2">
    <location>
        <begin position="6"/>
        <end position="22"/>
    </location>
</feature>
<evidence type="ECO:0000256" key="2">
    <source>
        <dbReference type="SAM" id="Phobius"/>
    </source>
</evidence>
<dbReference type="SUPFAM" id="SSF111369">
    <property type="entry name" value="HlyD-like secretion proteins"/>
    <property type="match status" value="2"/>
</dbReference>
<feature type="coiled-coil region" evidence="1">
    <location>
        <begin position="96"/>
        <end position="151"/>
    </location>
</feature>
<dbReference type="RefSeq" id="WP_073435739.1">
    <property type="nucleotide sequence ID" value="NZ_BJXU01000068.1"/>
</dbReference>
<evidence type="ECO:0000256" key="1">
    <source>
        <dbReference type="SAM" id="Coils"/>
    </source>
</evidence>
<reference evidence="3 6" key="2">
    <citation type="submission" date="2019-07" db="EMBL/GenBank/DDBJ databases">
        <title>Whole genome shotgun sequence of Halomonas cupida NBRC 102219.</title>
        <authorList>
            <person name="Hosoyama A."/>
            <person name="Uohara A."/>
            <person name="Ohji S."/>
            <person name="Ichikawa N."/>
        </authorList>
    </citation>
    <scope>NUCLEOTIDE SEQUENCE [LARGE SCALE GENOMIC DNA]</scope>
    <source>
        <strain evidence="3 6">NBRC 102219</strain>
    </source>
</reference>
<dbReference type="EMBL" id="BJXU01000068">
    <property type="protein sequence ID" value="GEN23923.1"/>
    <property type="molecule type" value="Genomic_DNA"/>
</dbReference>
<evidence type="ECO:0000313" key="4">
    <source>
        <dbReference type="EMBL" id="SHM32814.1"/>
    </source>
</evidence>
<evidence type="ECO:0000313" key="6">
    <source>
        <dbReference type="Proteomes" id="UP000321726"/>
    </source>
</evidence>
<protein>
    <submittedName>
        <fullName evidence="3">MFP transporter</fullName>
    </submittedName>
    <submittedName>
        <fullName evidence="4">Multidrug resistance efflux pump</fullName>
    </submittedName>
</protein>
<dbReference type="InterPro" id="IPR050739">
    <property type="entry name" value="MFP"/>
</dbReference>
<accession>A0A1M7HWE9</accession>
<dbReference type="Proteomes" id="UP000184123">
    <property type="component" value="Unassembled WGS sequence"/>
</dbReference>
<keyword evidence="6" id="KW-1185">Reference proteome</keyword>
<dbReference type="Proteomes" id="UP000321726">
    <property type="component" value="Unassembled WGS sequence"/>
</dbReference>
<keyword evidence="2" id="KW-0472">Membrane</keyword>
<organism evidence="4 5">
    <name type="scientific">Halomonas cupida</name>
    <dbReference type="NCBI Taxonomy" id="44933"/>
    <lineage>
        <taxon>Bacteria</taxon>
        <taxon>Pseudomonadati</taxon>
        <taxon>Pseudomonadota</taxon>
        <taxon>Gammaproteobacteria</taxon>
        <taxon>Oceanospirillales</taxon>
        <taxon>Halomonadaceae</taxon>
        <taxon>Halomonas</taxon>
    </lineage>
</organism>
<keyword evidence="2" id="KW-0812">Transmembrane</keyword>
<dbReference type="AlphaFoldDB" id="A0A1M7HWE9"/>
<dbReference type="EMBL" id="FRCA01000007">
    <property type="protein sequence ID" value="SHM32814.1"/>
    <property type="molecule type" value="Genomic_DNA"/>
</dbReference>
<name>A0A1M7HWE9_9GAMM</name>
<evidence type="ECO:0000313" key="3">
    <source>
        <dbReference type="EMBL" id="GEN23923.1"/>
    </source>
</evidence>
<dbReference type="PANTHER" id="PTHR30386:SF18">
    <property type="entry name" value="INNER MEMBRANE PROTEIN YIAV-RELATED"/>
    <property type="match status" value="1"/>
</dbReference>
<feature type="transmembrane region" description="Helical" evidence="2">
    <location>
        <begin position="29"/>
        <end position="49"/>
    </location>
</feature>
<keyword evidence="1" id="KW-0175">Coiled coil</keyword>
<keyword evidence="2" id="KW-1133">Transmembrane helix</keyword>
<sequence>METLIVLIYAALCIFIFKLFRIPKNKWTVPTAVLGGIILVSSLVLVMNYNHPFSRQVREAYVVTPLVSEVRARVVSIDVEPNELVKAGTPLFTLDSAKYEAVVEQLSAELQDALRNSQGRVATVSEAQAALVAAQAQRDQASRTLARYRNASSAFSRQQIDQAQRNFDTAAAGVGQAQAAFERAQAQQQTGDGELDPLVAAKQAQLEQAQLDLEHTVIRAPTDGYLTQLAVRPGMMAVTLPLRPLGVFLHKQEGHFTGAFRQQSLQRIQPGSEAELIFNALPGKVFSARVDQVLPAIAEAQLVAGDRLVGGAAFANPDSRVLVTFKLEEDQDLPPLPLGVTAQAAVYSEHRDHLSVMRKILLRMLSWQHYLYLDH</sequence>
<dbReference type="Gene3D" id="2.40.30.170">
    <property type="match status" value="1"/>
</dbReference>
<dbReference type="STRING" id="44933.SAMN05660971_02711"/>
<dbReference type="PANTHER" id="PTHR30386">
    <property type="entry name" value="MEMBRANE FUSION SUBUNIT OF EMRAB-TOLC MULTIDRUG EFFLUX PUMP"/>
    <property type="match status" value="1"/>
</dbReference>
<gene>
    <name evidence="3" type="ORF">HCU01_18720</name>
    <name evidence="4" type="ORF">SAMN05660971_02711</name>
</gene>
<proteinExistence type="predicted"/>
<evidence type="ECO:0000313" key="5">
    <source>
        <dbReference type="Proteomes" id="UP000184123"/>
    </source>
</evidence>
<dbReference type="Gene3D" id="1.10.287.470">
    <property type="entry name" value="Helix hairpin bin"/>
    <property type="match status" value="2"/>
</dbReference>